<evidence type="ECO:0000256" key="1">
    <source>
        <dbReference type="SAM" id="MobiDB-lite"/>
    </source>
</evidence>
<gene>
    <name evidence="2" type="ORF">NEUTE1DRAFT_42109</name>
</gene>
<reference evidence="3" key="1">
    <citation type="journal article" date="2011" name="Genetics">
        <title>Massive changes in genome architecture accompany the transition to self-fertility in the filamentous fungus Neurospora tetrasperma.</title>
        <authorList>
            <person name="Ellison C.E."/>
            <person name="Stajich J.E."/>
            <person name="Jacobson D.J."/>
            <person name="Natvig D.O."/>
            <person name="Lapidus A."/>
            <person name="Foster B."/>
            <person name="Aerts A."/>
            <person name="Riley R."/>
            <person name="Lindquist E.A."/>
            <person name="Grigoriev I.V."/>
            <person name="Taylor J.W."/>
        </authorList>
    </citation>
    <scope>NUCLEOTIDE SEQUENCE [LARGE SCALE GENOMIC DNA]</scope>
    <source>
        <strain evidence="3">FGSC 2508 / P0657</strain>
    </source>
</reference>
<evidence type="ECO:0000313" key="3">
    <source>
        <dbReference type="Proteomes" id="UP000008065"/>
    </source>
</evidence>
<dbReference type="Proteomes" id="UP000008065">
    <property type="component" value="Unassembled WGS sequence"/>
</dbReference>
<evidence type="ECO:0000313" key="2">
    <source>
        <dbReference type="EMBL" id="EGO58402.1"/>
    </source>
</evidence>
<dbReference type="GeneID" id="20827828"/>
<dbReference type="AlphaFoldDB" id="F8MLC9"/>
<dbReference type="EMBL" id="GL891304">
    <property type="protein sequence ID" value="EGO58402.1"/>
    <property type="molecule type" value="Genomic_DNA"/>
</dbReference>
<sequence>MINGSIYDGLKTTPPCAGCRAERTKVQEGGRRFKAKKKHWQIAGQLPAQKSEL</sequence>
<protein>
    <submittedName>
        <fullName evidence="2">Uncharacterized protein</fullName>
    </submittedName>
</protein>
<accession>F8MLC9</accession>
<keyword evidence="3" id="KW-1185">Reference proteome</keyword>
<organism evidence="2 3">
    <name type="scientific">Neurospora tetrasperma (strain FGSC 2508 / ATCC MYA-4615 / P0657)</name>
    <dbReference type="NCBI Taxonomy" id="510951"/>
    <lineage>
        <taxon>Eukaryota</taxon>
        <taxon>Fungi</taxon>
        <taxon>Dikarya</taxon>
        <taxon>Ascomycota</taxon>
        <taxon>Pezizomycotina</taxon>
        <taxon>Sordariomycetes</taxon>
        <taxon>Sordariomycetidae</taxon>
        <taxon>Sordariales</taxon>
        <taxon>Sordariaceae</taxon>
        <taxon>Neurospora</taxon>
    </lineage>
</organism>
<name>F8MLC9_NEUT8</name>
<dbReference type="OrthoDB" id="10539673at2759"/>
<feature type="region of interest" description="Disordered" evidence="1">
    <location>
        <begin position="28"/>
        <end position="53"/>
    </location>
</feature>
<dbReference type="HOGENOM" id="CLU_3050861_0_0_1"/>
<dbReference type="VEuPathDB" id="FungiDB:NEUTE1DRAFT_42109"/>
<dbReference type="RefSeq" id="XP_009850285.1">
    <property type="nucleotide sequence ID" value="XM_009851983.1"/>
</dbReference>
<dbReference type="KEGG" id="nte:NEUTE1DRAFT42109"/>
<proteinExistence type="predicted"/>